<dbReference type="OrthoDB" id="677498at2759"/>
<reference evidence="2 3" key="1">
    <citation type="submission" date="2019-11" db="EMBL/GenBank/DDBJ databases">
        <title>Whole genome sequence of Oryza granulata.</title>
        <authorList>
            <person name="Li W."/>
        </authorList>
    </citation>
    <scope>NUCLEOTIDE SEQUENCE [LARGE SCALE GENOMIC DNA]</scope>
    <source>
        <strain evidence="3">cv. Menghai</strain>
        <tissue evidence="2">Leaf</tissue>
    </source>
</reference>
<dbReference type="InterPro" id="IPR046533">
    <property type="entry name" value="DUF6598"/>
</dbReference>
<dbReference type="Pfam" id="PF20241">
    <property type="entry name" value="DUF6598"/>
    <property type="match status" value="1"/>
</dbReference>
<feature type="domain" description="DUF6598" evidence="1">
    <location>
        <begin position="42"/>
        <end position="93"/>
    </location>
</feature>
<sequence length="104" mass="11965">MSIAVCKVAICLREDDSQEFPVAPLEALPLQQPFNTMNLKKMMQIFSLKLSKIQTHPITIYDFFAVRDELEPLRNYVFNRSRDNAFTIEPVANLFAALADESRQ</sequence>
<keyword evidence="3" id="KW-1185">Reference proteome</keyword>
<protein>
    <recommendedName>
        <fullName evidence="1">DUF6598 domain-containing protein</fullName>
    </recommendedName>
</protein>
<dbReference type="Proteomes" id="UP000479710">
    <property type="component" value="Unassembled WGS sequence"/>
</dbReference>
<proteinExistence type="predicted"/>
<dbReference type="PANTHER" id="PTHR33065">
    <property type="entry name" value="OS07G0486400 PROTEIN"/>
    <property type="match status" value="1"/>
</dbReference>
<dbReference type="EMBL" id="SPHZ02000002">
    <property type="protein sequence ID" value="KAF0930047.1"/>
    <property type="molecule type" value="Genomic_DNA"/>
</dbReference>
<dbReference type="AlphaFoldDB" id="A0A6G1EZH0"/>
<evidence type="ECO:0000259" key="1">
    <source>
        <dbReference type="Pfam" id="PF20241"/>
    </source>
</evidence>
<organism evidence="2 3">
    <name type="scientific">Oryza meyeriana var. granulata</name>
    <dbReference type="NCBI Taxonomy" id="110450"/>
    <lineage>
        <taxon>Eukaryota</taxon>
        <taxon>Viridiplantae</taxon>
        <taxon>Streptophyta</taxon>
        <taxon>Embryophyta</taxon>
        <taxon>Tracheophyta</taxon>
        <taxon>Spermatophyta</taxon>
        <taxon>Magnoliopsida</taxon>
        <taxon>Liliopsida</taxon>
        <taxon>Poales</taxon>
        <taxon>Poaceae</taxon>
        <taxon>BOP clade</taxon>
        <taxon>Oryzoideae</taxon>
        <taxon>Oryzeae</taxon>
        <taxon>Oryzinae</taxon>
        <taxon>Oryza</taxon>
        <taxon>Oryza meyeriana</taxon>
    </lineage>
</organism>
<dbReference type="PANTHER" id="PTHR33065:SF88">
    <property type="entry name" value="OS11G0104220 PROTEIN"/>
    <property type="match status" value="1"/>
</dbReference>
<gene>
    <name evidence="2" type="ORF">E2562_027215</name>
</gene>
<evidence type="ECO:0000313" key="2">
    <source>
        <dbReference type="EMBL" id="KAF0930047.1"/>
    </source>
</evidence>
<accession>A0A6G1EZH0</accession>
<name>A0A6G1EZH0_9ORYZ</name>
<comment type="caution">
    <text evidence="2">The sequence shown here is derived from an EMBL/GenBank/DDBJ whole genome shotgun (WGS) entry which is preliminary data.</text>
</comment>
<evidence type="ECO:0000313" key="3">
    <source>
        <dbReference type="Proteomes" id="UP000479710"/>
    </source>
</evidence>